<keyword evidence="3" id="KW-1185">Reference proteome</keyword>
<protein>
    <submittedName>
        <fullName evidence="2">Uncharacterized protein</fullName>
    </submittedName>
</protein>
<reference evidence="2 3" key="1">
    <citation type="submission" date="2018-03" db="EMBL/GenBank/DDBJ databases">
        <title>Genomic Encyclopedia of Archaeal and Bacterial Type Strains, Phase II (KMG-II): from individual species to whole genera.</title>
        <authorList>
            <person name="Goeker M."/>
        </authorList>
    </citation>
    <scope>NUCLEOTIDE SEQUENCE [LARGE SCALE GENOMIC DNA]</scope>
    <source>
        <strain evidence="2 3">DSM 19711</strain>
    </source>
</reference>
<evidence type="ECO:0000256" key="1">
    <source>
        <dbReference type="SAM" id="MobiDB-lite"/>
    </source>
</evidence>
<evidence type="ECO:0000313" key="2">
    <source>
        <dbReference type="EMBL" id="PRY16028.1"/>
    </source>
</evidence>
<comment type="caution">
    <text evidence="2">The sequence shown here is derived from an EMBL/GenBank/DDBJ whole genome shotgun (WGS) entry which is preliminary data.</text>
</comment>
<evidence type="ECO:0000313" key="3">
    <source>
        <dbReference type="Proteomes" id="UP000238083"/>
    </source>
</evidence>
<proteinExistence type="predicted"/>
<gene>
    <name evidence="2" type="ORF">CLV37_104241</name>
</gene>
<dbReference type="AlphaFoldDB" id="A0A2T0R5I4"/>
<dbReference type="EMBL" id="PVZF01000004">
    <property type="protein sequence ID" value="PRY16028.1"/>
    <property type="molecule type" value="Genomic_DNA"/>
</dbReference>
<feature type="compositionally biased region" description="Basic and acidic residues" evidence="1">
    <location>
        <begin position="36"/>
        <end position="47"/>
    </location>
</feature>
<organism evidence="2 3">
    <name type="scientific">Kineococcus rhizosphaerae</name>
    <dbReference type="NCBI Taxonomy" id="559628"/>
    <lineage>
        <taxon>Bacteria</taxon>
        <taxon>Bacillati</taxon>
        <taxon>Actinomycetota</taxon>
        <taxon>Actinomycetes</taxon>
        <taxon>Kineosporiales</taxon>
        <taxon>Kineosporiaceae</taxon>
        <taxon>Kineococcus</taxon>
    </lineage>
</organism>
<name>A0A2T0R5I4_9ACTN</name>
<feature type="region of interest" description="Disordered" evidence="1">
    <location>
        <begin position="25"/>
        <end position="64"/>
    </location>
</feature>
<accession>A0A2T0R5I4</accession>
<dbReference type="Proteomes" id="UP000238083">
    <property type="component" value="Unassembled WGS sequence"/>
</dbReference>
<sequence length="64" mass="6887">MHDETEEADVAGLVGKLGAFLKSPEGKRLSQQVQRAAKDPATRRKLTDAVAQLRGKGTTGRSPR</sequence>